<sequence>MRLISVFLFIIPSLVLSQTINSSCESRVDTLTNSTYYLDVDKPAKIIDGKNSLFKEISKKIIINQESKRLGLDGVKLIITYLITEKGEVTGVRFMRGEEQLQNKAEILSIIEKKKWIPATCNDKNVTSLQVFSLQLCYK</sequence>
<evidence type="ECO:0000313" key="2">
    <source>
        <dbReference type="EMBL" id="AZQ64708.1"/>
    </source>
</evidence>
<organism evidence="2 3">
    <name type="scientific">Flammeovirga pectinis</name>
    <dbReference type="NCBI Taxonomy" id="2494373"/>
    <lineage>
        <taxon>Bacteria</taxon>
        <taxon>Pseudomonadati</taxon>
        <taxon>Bacteroidota</taxon>
        <taxon>Cytophagia</taxon>
        <taxon>Cytophagales</taxon>
        <taxon>Flammeovirgaceae</taxon>
        <taxon>Flammeovirga</taxon>
    </lineage>
</organism>
<keyword evidence="3" id="KW-1185">Reference proteome</keyword>
<dbReference type="SUPFAM" id="SSF74653">
    <property type="entry name" value="TolA/TonB C-terminal domain"/>
    <property type="match status" value="1"/>
</dbReference>
<keyword evidence="1" id="KW-0732">Signal</keyword>
<evidence type="ECO:0008006" key="4">
    <source>
        <dbReference type="Google" id="ProtNLM"/>
    </source>
</evidence>
<dbReference type="OrthoDB" id="981408at2"/>
<dbReference type="RefSeq" id="WP_126618676.1">
    <property type="nucleotide sequence ID" value="NZ_CP034563.1"/>
</dbReference>
<dbReference type="Proteomes" id="UP000267268">
    <property type="component" value="Chromosome 2"/>
</dbReference>
<evidence type="ECO:0000313" key="3">
    <source>
        <dbReference type="Proteomes" id="UP000267268"/>
    </source>
</evidence>
<accession>A0A3Q9FS01</accession>
<feature type="chain" id="PRO_5018636770" description="TonB C-terminal domain-containing protein" evidence="1">
    <location>
        <begin position="18"/>
        <end position="139"/>
    </location>
</feature>
<dbReference type="EMBL" id="CP034563">
    <property type="protein sequence ID" value="AZQ64708.1"/>
    <property type="molecule type" value="Genomic_DNA"/>
</dbReference>
<reference evidence="2 3" key="1">
    <citation type="submission" date="2018-12" db="EMBL/GenBank/DDBJ databases">
        <title>Flammeovirga pectinis sp. nov., isolated from the gut of the Korean scallop, Patinopecten yessoensis.</title>
        <authorList>
            <person name="Bae J.-W."/>
            <person name="Jeong Y.-S."/>
            <person name="Kang W."/>
        </authorList>
    </citation>
    <scope>NUCLEOTIDE SEQUENCE [LARGE SCALE GENOMIC DNA]</scope>
    <source>
        <strain evidence="2 3">L12M1</strain>
    </source>
</reference>
<feature type="signal peptide" evidence="1">
    <location>
        <begin position="1"/>
        <end position="17"/>
    </location>
</feature>
<evidence type="ECO:0000256" key="1">
    <source>
        <dbReference type="SAM" id="SignalP"/>
    </source>
</evidence>
<dbReference type="KEGG" id="fll:EI427_21020"/>
<dbReference type="AlphaFoldDB" id="A0A3Q9FS01"/>
<protein>
    <recommendedName>
        <fullName evidence="4">TonB C-terminal domain-containing protein</fullName>
    </recommendedName>
</protein>
<proteinExistence type="predicted"/>
<name>A0A3Q9FS01_9BACT</name>
<gene>
    <name evidence="2" type="ORF">EI427_21020</name>
</gene>